<proteinExistence type="predicted"/>
<dbReference type="EMBL" id="CP081296">
    <property type="protein sequence ID" value="QZD92720.1"/>
    <property type="molecule type" value="Genomic_DNA"/>
</dbReference>
<dbReference type="Proteomes" id="UP000824300">
    <property type="component" value="Chromosome"/>
</dbReference>
<evidence type="ECO:0000313" key="3">
    <source>
        <dbReference type="Proteomes" id="UP000824300"/>
    </source>
</evidence>
<organism evidence="2 3">
    <name type="scientific">Qipengyuania xiapuensis</name>
    <dbReference type="NCBI Taxonomy" id="2867236"/>
    <lineage>
        <taxon>Bacteria</taxon>
        <taxon>Pseudomonadati</taxon>
        <taxon>Pseudomonadota</taxon>
        <taxon>Alphaproteobacteria</taxon>
        <taxon>Sphingomonadales</taxon>
        <taxon>Erythrobacteraceae</taxon>
        <taxon>Qipengyuania</taxon>
    </lineage>
</organism>
<sequence>MALKRLNKLMRRLKGDTSGNAMLLTALGMPILIGSSGMAIDVAQWYVWKRELQFATDQAALAGAWASAEPEQRDNYVALSKLEFNSNLSYLKGQVSDPTIGYEDWNGGTGNTVVATATYTKALPFTSIFWKNQATVNVRAQASYQAATNYTTCLLALDPDADDAFVIGGSLTGDVTCGVGALSNSVSAIRKNGSTLIDVADLIAAGGIDEDLAVNGTIHEFISNLSDPFDGVTPPDSPYARTYSCPTTTTTPIVAGDSTADVATRTVITYTYYQGSSQSSAKTVVTYTGSGSNTNSDTTVRALAQDLSYTPAEGYNETVSDTGEVYTGQNWPSTAKKNAYIYEYRQEVVTKLYSNVVPDSGTSTATSGTANGLLPGTYGDITIGCDTTFNPGVYVITGVLDFGQNHIVQGNNVLFVFTGEGTERMKLNSQSIVNFTGITYDQLVNEYSVSAEDAEVMNGMIVYDPESTADIAINGGANVVFDGILYMPNRHAQFNGNSSVGGSCMMLAAGTIELTGNNTIQSLCLPTNVTSFEIGGTTISVRLVA</sequence>
<evidence type="ECO:0000313" key="2">
    <source>
        <dbReference type="EMBL" id="QZD92720.1"/>
    </source>
</evidence>
<accession>A0ABX8ZUS2</accession>
<name>A0ABX8ZUS2_9SPHN</name>
<dbReference type="RefSeq" id="WP_221428417.1">
    <property type="nucleotide sequence ID" value="NZ_CP081296.1"/>
</dbReference>
<dbReference type="InterPro" id="IPR028087">
    <property type="entry name" value="Tad_N"/>
</dbReference>
<feature type="domain" description="Putative Flp pilus-assembly TadG-like N-terminal" evidence="1">
    <location>
        <begin position="19"/>
        <end position="66"/>
    </location>
</feature>
<evidence type="ECO:0000259" key="1">
    <source>
        <dbReference type="Pfam" id="PF13400"/>
    </source>
</evidence>
<reference evidence="2 3" key="1">
    <citation type="submission" date="2021-08" db="EMBL/GenBank/DDBJ databases">
        <title>Comparative Genomics Analysis of the Genus Qipengyuania Reveals Extensive Genetic Diversity and Metabolic Versatility, Including the Description of Fifteen Novel Species.</title>
        <authorList>
            <person name="Liu Y."/>
        </authorList>
    </citation>
    <scope>NUCLEOTIDE SEQUENCE [LARGE SCALE GENOMIC DNA]</scope>
    <source>
        <strain evidence="2 3">1NDW3</strain>
    </source>
</reference>
<keyword evidence="3" id="KW-1185">Reference proteome</keyword>
<gene>
    <name evidence="2" type="ORF">K3162_01325</name>
</gene>
<dbReference type="Pfam" id="PF13400">
    <property type="entry name" value="Tad"/>
    <property type="match status" value="1"/>
</dbReference>
<protein>
    <submittedName>
        <fullName evidence="2">Pilus assembly protein</fullName>
    </submittedName>
</protein>